<accession>A0A1I7YPS9</accession>
<evidence type="ECO:0000313" key="4">
    <source>
        <dbReference type="WBParaSite" id="L893_g1858.t1"/>
    </source>
</evidence>
<dbReference type="Proteomes" id="UP000095287">
    <property type="component" value="Unplaced"/>
</dbReference>
<name>A0A1I7YPS9_9BILA</name>
<keyword evidence="2" id="KW-1133">Transmembrane helix</keyword>
<protein>
    <submittedName>
        <fullName evidence="4">Uncharacterized protein</fullName>
    </submittedName>
</protein>
<evidence type="ECO:0000256" key="2">
    <source>
        <dbReference type="SAM" id="Phobius"/>
    </source>
</evidence>
<keyword evidence="2" id="KW-0472">Membrane</keyword>
<sequence length="403" mass="44625">MQSSASLELDSEDCPKSGFDGELMSKAFTLFCGLCLVTFLTLAYTKALTQITHRVRPLDDQVLNLLARRLSQSIFDPPIDRAASVHIAWNSTFPTSVPLGTLEAKAPASCVPSSRVSKLFVFALERLLAAVFWCLLRVGEIGRKGRSEDFLRWNGSADRSSIRVTLAALQAPAGGHKKEVVLECTLGLGFRDPLEENGKEGIGQSRSNWSSHAPGKTHLWLDHLVRASRRLVCCGVRRRPLALQLRPSARRDHSRSRLPSSSTHSSIHHSLFSNFTKDRRRLFIIDEQPASRDRVPTRKRKKRTRVCGKKLSGLVKKHNSKPISPGLSNLLSRGTWSASKGWSRDDGLFQSSKTCGAYMTKAESVRGSDLSRASCINTDPEHVGDRHCTKRTFANLRIVGSDG</sequence>
<evidence type="ECO:0000256" key="1">
    <source>
        <dbReference type="SAM" id="MobiDB-lite"/>
    </source>
</evidence>
<feature type="transmembrane region" description="Helical" evidence="2">
    <location>
        <begin position="27"/>
        <end position="45"/>
    </location>
</feature>
<evidence type="ECO:0000313" key="3">
    <source>
        <dbReference type="Proteomes" id="UP000095287"/>
    </source>
</evidence>
<dbReference type="WBParaSite" id="L893_g1858.t1">
    <property type="protein sequence ID" value="L893_g1858.t1"/>
    <property type="gene ID" value="L893_g1858"/>
</dbReference>
<proteinExistence type="predicted"/>
<reference evidence="4" key="1">
    <citation type="submission" date="2016-11" db="UniProtKB">
        <authorList>
            <consortium name="WormBaseParasite"/>
        </authorList>
    </citation>
    <scope>IDENTIFICATION</scope>
</reference>
<keyword evidence="2" id="KW-0812">Transmembrane</keyword>
<feature type="compositionally biased region" description="Low complexity" evidence="1">
    <location>
        <begin position="257"/>
        <end position="269"/>
    </location>
</feature>
<keyword evidence="3" id="KW-1185">Reference proteome</keyword>
<feature type="region of interest" description="Disordered" evidence="1">
    <location>
        <begin position="245"/>
        <end position="269"/>
    </location>
</feature>
<organism evidence="3 4">
    <name type="scientific">Steinernema glaseri</name>
    <dbReference type="NCBI Taxonomy" id="37863"/>
    <lineage>
        <taxon>Eukaryota</taxon>
        <taxon>Metazoa</taxon>
        <taxon>Ecdysozoa</taxon>
        <taxon>Nematoda</taxon>
        <taxon>Chromadorea</taxon>
        <taxon>Rhabditida</taxon>
        <taxon>Tylenchina</taxon>
        <taxon>Panagrolaimomorpha</taxon>
        <taxon>Strongyloidoidea</taxon>
        <taxon>Steinernematidae</taxon>
        <taxon>Steinernema</taxon>
    </lineage>
</organism>
<dbReference type="AlphaFoldDB" id="A0A1I7YPS9"/>